<organism evidence="2 3">
    <name type="scientific">Carboxylicivirga marina</name>
    <dbReference type="NCBI Taxonomy" id="2800988"/>
    <lineage>
        <taxon>Bacteria</taxon>
        <taxon>Pseudomonadati</taxon>
        <taxon>Bacteroidota</taxon>
        <taxon>Bacteroidia</taxon>
        <taxon>Marinilabiliales</taxon>
        <taxon>Marinilabiliaceae</taxon>
        <taxon>Carboxylicivirga</taxon>
    </lineage>
</organism>
<evidence type="ECO:0000313" key="3">
    <source>
        <dbReference type="Proteomes" id="UP000605676"/>
    </source>
</evidence>
<protein>
    <recommendedName>
        <fullName evidence="1">Transglutaminase-like domain-containing protein</fullName>
    </recommendedName>
</protein>
<dbReference type="PANTHER" id="PTHR46333">
    <property type="entry name" value="CYTOKINESIS PROTEIN 3"/>
    <property type="match status" value="1"/>
</dbReference>
<feature type="domain" description="Transglutaminase-like" evidence="1">
    <location>
        <begin position="92"/>
        <end position="155"/>
    </location>
</feature>
<dbReference type="InterPro" id="IPR002931">
    <property type="entry name" value="Transglutaminase-like"/>
</dbReference>
<name>A0ABS1HQI6_9BACT</name>
<sequence length="377" mass="43806">MIKEILLSGFLIITTIGFGQTDFSTIDEKSKVVPDSLTDFKDIAENLTNDLKTDTEKARAIYIWIAHNIQYDLTQINSDLRYGSDQEIIDEVLNERKGVCQHYSELFLAMSKSVGLKSYLISGYTRDVFGEIADVSHAWNGIVIDSNYYMIDVTWAAGYEFRGKYVHKFRDDYFLKTPQEFIQDHMPFDPVWQFLDNPLNNDEFISKDFSKLDKSGDFAFNDSIQQSVISNDLAQLENSNKRIIKCGVKNNLIQKQIDENILQITNRKYNLAIDTLNYGIDNYNLYITHKNRQFRNPKLNDSQVIDLIVSADKGVYAANEMFNKLISSSSELNDLITDARDRMPDLISDLEREKDFVDRYLKKWKPLRIFMFLTYGY</sequence>
<dbReference type="Proteomes" id="UP000605676">
    <property type="component" value="Unassembled WGS sequence"/>
</dbReference>
<dbReference type="InterPro" id="IPR038765">
    <property type="entry name" value="Papain-like_cys_pep_sf"/>
</dbReference>
<dbReference type="InterPro" id="IPR052557">
    <property type="entry name" value="CAP/Cytokinesis_protein"/>
</dbReference>
<dbReference type="SUPFAM" id="SSF54001">
    <property type="entry name" value="Cysteine proteinases"/>
    <property type="match status" value="1"/>
</dbReference>
<gene>
    <name evidence="2" type="ORF">JIV24_21360</name>
</gene>
<dbReference type="PANTHER" id="PTHR46333:SF2">
    <property type="entry name" value="CYTOKINESIS PROTEIN 3"/>
    <property type="match status" value="1"/>
</dbReference>
<dbReference type="Pfam" id="PF01841">
    <property type="entry name" value="Transglut_core"/>
    <property type="match status" value="1"/>
</dbReference>
<comment type="caution">
    <text evidence="2">The sequence shown here is derived from an EMBL/GenBank/DDBJ whole genome shotgun (WGS) entry which is preliminary data.</text>
</comment>
<dbReference type="SMART" id="SM00460">
    <property type="entry name" value="TGc"/>
    <property type="match status" value="1"/>
</dbReference>
<evidence type="ECO:0000259" key="1">
    <source>
        <dbReference type="SMART" id="SM00460"/>
    </source>
</evidence>
<dbReference type="EMBL" id="JAENRR010000103">
    <property type="protein sequence ID" value="MBK3519901.1"/>
    <property type="molecule type" value="Genomic_DNA"/>
</dbReference>
<dbReference type="RefSeq" id="WP_200467120.1">
    <property type="nucleotide sequence ID" value="NZ_JAENRR010000103.1"/>
</dbReference>
<dbReference type="Gene3D" id="3.10.620.30">
    <property type="match status" value="1"/>
</dbReference>
<evidence type="ECO:0000313" key="2">
    <source>
        <dbReference type="EMBL" id="MBK3519901.1"/>
    </source>
</evidence>
<proteinExistence type="predicted"/>
<accession>A0ABS1HQI6</accession>
<keyword evidence="3" id="KW-1185">Reference proteome</keyword>
<reference evidence="2 3" key="1">
    <citation type="submission" date="2021-01" db="EMBL/GenBank/DDBJ databases">
        <title>Carboxyliciviraga sp.nov., isolated from coastal sediments.</title>
        <authorList>
            <person name="Lu D."/>
            <person name="Zhang T."/>
        </authorList>
    </citation>
    <scope>NUCLEOTIDE SEQUENCE [LARGE SCALE GENOMIC DNA]</scope>
    <source>
        <strain evidence="2 3">N1Y132</strain>
    </source>
</reference>